<name>A0ABT4TY37_9ACTN</name>
<evidence type="ECO:0000313" key="3">
    <source>
        <dbReference type="Proteomes" id="UP001527866"/>
    </source>
</evidence>
<keyword evidence="1" id="KW-0620">Polyamine biosynthesis</keyword>
<proteinExistence type="predicted"/>
<dbReference type="RefSeq" id="WP_270683509.1">
    <property type="nucleotide sequence ID" value="NZ_JAQFWQ010000005.1"/>
</dbReference>
<gene>
    <name evidence="2" type="ORF">O4J56_03050</name>
</gene>
<keyword evidence="3" id="KW-1185">Reference proteome</keyword>
<dbReference type="SUPFAM" id="SSF53335">
    <property type="entry name" value="S-adenosyl-L-methionine-dependent methyltransferases"/>
    <property type="match status" value="1"/>
</dbReference>
<evidence type="ECO:0000313" key="2">
    <source>
        <dbReference type="EMBL" id="MDA2809608.1"/>
    </source>
</evidence>
<reference evidence="2 3" key="1">
    <citation type="submission" date="2023-01" db="EMBL/GenBank/DDBJ databases">
        <title>Draft genome sequence of Nocardiopsis sp. RSe5-2 isolated from halophytes.</title>
        <authorList>
            <person name="Duangmal K."/>
            <person name="Chantavorakit T."/>
        </authorList>
    </citation>
    <scope>NUCLEOTIDE SEQUENCE [LARGE SCALE GENOMIC DNA]</scope>
    <source>
        <strain evidence="2 3">RSe5-2</strain>
    </source>
</reference>
<dbReference type="Proteomes" id="UP001527866">
    <property type="component" value="Unassembled WGS sequence"/>
</dbReference>
<protein>
    <submittedName>
        <fullName evidence="2">Spermidine synthase</fullName>
    </submittedName>
</protein>
<dbReference type="Gene3D" id="3.40.50.150">
    <property type="entry name" value="Vaccinia Virus protein VP39"/>
    <property type="match status" value="1"/>
</dbReference>
<organism evidence="2 3">
    <name type="scientific">Nocardiopsis endophytica</name>
    <dbReference type="NCBI Taxonomy" id="3018445"/>
    <lineage>
        <taxon>Bacteria</taxon>
        <taxon>Bacillati</taxon>
        <taxon>Actinomycetota</taxon>
        <taxon>Actinomycetes</taxon>
        <taxon>Streptosporangiales</taxon>
        <taxon>Nocardiopsidaceae</taxon>
        <taxon>Nocardiopsis</taxon>
    </lineage>
</organism>
<sequence>MSVPGEDGDAPAVVERVIGETGGELVLRRTREHWEVFSNGVFLMDTRDGASEREMVRAALGGLPEDRRGARVLIGGLGVGFSAREALDDPRVGLVRVVELEPKVVEWHSGPLGEVAGRLPEEPRCDLVRADLAVWLEEAARSAAAGGERYDAVCLDTDNGPDWTVREENGRLYGARAMELLAAVTAPGGAVAFWSAMRAPAFEDLLRGRFGEVRTVEVPARAGGPDVVYLVRVPS</sequence>
<comment type="caution">
    <text evidence="2">The sequence shown here is derived from an EMBL/GenBank/DDBJ whole genome shotgun (WGS) entry which is preliminary data.</text>
</comment>
<dbReference type="EMBL" id="JAQFWQ010000005">
    <property type="protein sequence ID" value="MDA2809608.1"/>
    <property type="molecule type" value="Genomic_DNA"/>
</dbReference>
<accession>A0ABT4TY37</accession>
<evidence type="ECO:0000256" key="1">
    <source>
        <dbReference type="ARBA" id="ARBA00023115"/>
    </source>
</evidence>
<dbReference type="PANTHER" id="PTHR43317">
    <property type="entry name" value="THERMOSPERMINE SYNTHASE ACAULIS5"/>
    <property type="match status" value="1"/>
</dbReference>
<dbReference type="InterPro" id="IPR029063">
    <property type="entry name" value="SAM-dependent_MTases_sf"/>
</dbReference>
<dbReference type="PANTHER" id="PTHR43317:SF3">
    <property type="entry name" value="BLR2883 PROTEIN"/>
    <property type="match status" value="1"/>
</dbReference>